<name>A0AAP6MM32_9GAMM</name>
<dbReference type="Proteomes" id="UP001302316">
    <property type="component" value="Unassembled WGS sequence"/>
</dbReference>
<keyword evidence="1" id="KW-0251">Elongation factor</keyword>
<dbReference type="AlphaFoldDB" id="A0AAP6MM32"/>
<keyword evidence="1" id="KW-0648">Protein biosynthesis</keyword>
<dbReference type="RefSeq" id="WP_346053159.1">
    <property type="nucleotide sequence ID" value="NZ_JAYGII010000048.1"/>
</dbReference>
<evidence type="ECO:0000313" key="2">
    <source>
        <dbReference type="Proteomes" id="UP001302316"/>
    </source>
</evidence>
<accession>A0AAP6MM32</accession>
<comment type="caution">
    <text evidence="1">The sequence shown here is derived from an EMBL/GenBank/DDBJ whole genome shotgun (WGS) entry which is preliminary data.</text>
</comment>
<dbReference type="Pfam" id="PF04315">
    <property type="entry name" value="EpmC"/>
    <property type="match status" value="1"/>
</dbReference>
<dbReference type="EMBL" id="JAYGII010000048">
    <property type="protein sequence ID" value="MEA5446700.1"/>
    <property type="molecule type" value="Genomic_DNA"/>
</dbReference>
<organism evidence="1 2">
    <name type="scientific">Natronospira elongata</name>
    <dbReference type="NCBI Taxonomy" id="3110268"/>
    <lineage>
        <taxon>Bacteria</taxon>
        <taxon>Pseudomonadati</taxon>
        <taxon>Pseudomonadota</taxon>
        <taxon>Gammaproteobacteria</taxon>
        <taxon>Natronospirales</taxon>
        <taxon>Natronospiraceae</taxon>
        <taxon>Natronospira</taxon>
    </lineage>
</organism>
<proteinExistence type="predicted"/>
<gene>
    <name evidence="1" type="ORF">VCB98_12810</name>
</gene>
<keyword evidence="2" id="KW-1185">Reference proteome</keyword>
<sequence>MSKTTHHADDLIRLFNETFEESHNTVLIGGGAEPEYRPADELHPRHRIIFTRDYFASALHEVAHWCIAGAHRRKLVDYGYWYEPDGRGPERQAEFERVEARPQAIEWAFSIACGSPFRVSLDNLDGPQTASEAFQARVREARTTMEAVGFPPRAKTFIRVLRDWYQGS</sequence>
<dbReference type="GO" id="GO:0003746">
    <property type="term" value="F:translation elongation factor activity"/>
    <property type="evidence" value="ECO:0007669"/>
    <property type="project" value="UniProtKB-KW"/>
</dbReference>
<dbReference type="InterPro" id="IPR007411">
    <property type="entry name" value="EpmC"/>
</dbReference>
<evidence type="ECO:0000313" key="1">
    <source>
        <dbReference type="EMBL" id="MEA5446700.1"/>
    </source>
</evidence>
<reference evidence="1 2" key="1">
    <citation type="submission" date="2023-12" db="EMBL/GenBank/DDBJ databases">
        <title>Whole-genome sequencing of halo(alkali)philic microorganisms from hypersaline lakes.</title>
        <authorList>
            <person name="Sorokin D.Y."/>
            <person name="Merkel A.Y."/>
            <person name="Messina E."/>
            <person name="Yakimov M."/>
        </authorList>
    </citation>
    <scope>NUCLEOTIDE SEQUENCE [LARGE SCALE GENOMIC DNA]</scope>
    <source>
        <strain evidence="1 2">AB-CW1</strain>
    </source>
</reference>
<protein>
    <submittedName>
        <fullName evidence="1">Elongation factor P hydroxylase</fullName>
    </submittedName>
</protein>